<sequence>MTRSRVVWLVAAIAILGATAAAVPIAPTAGFFSDASTFEDNGIGAAEWGPTAFEVDAPDRVNASENATLEVTLANDGSRPTVTEYEIVVHNEPVEADSVTLDGNQSWNANYGFDTSEADELNWSVTVENETASGTLTIAENDTETEGALNVSETGNETGTTNETTGSDNVSDGTDEEIPDEENATESENETSGN</sequence>
<feature type="region of interest" description="Disordered" evidence="1">
    <location>
        <begin position="133"/>
        <end position="194"/>
    </location>
</feature>
<comment type="caution">
    <text evidence="2">The sequence shown here is derived from an EMBL/GenBank/DDBJ whole genome shotgun (WGS) entry which is preliminary data.</text>
</comment>
<dbReference type="EMBL" id="JBHSFA010000004">
    <property type="protein sequence ID" value="MFC4541923.1"/>
    <property type="molecule type" value="Genomic_DNA"/>
</dbReference>
<name>A0ABD5PNB0_9EURY</name>
<evidence type="ECO:0000313" key="3">
    <source>
        <dbReference type="Proteomes" id="UP001595898"/>
    </source>
</evidence>
<reference evidence="2 3" key="1">
    <citation type="journal article" date="2019" name="Int. J. Syst. Evol. Microbiol.">
        <title>The Global Catalogue of Microorganisms (GCM) 10K type strain sequencing project: providing services to taxonomists for standard genome sequencing and annotation.</title>
        <authorList>
            <consortium name="The Broad Institute Genomics Platform"/>
            <consortium name="The Broad Institute Genome Sequencing Center for Infectious Disease"/>
            <person name="Wu L."/>
            <person name="Ma J."/>
        </authorList>
    </citation>
    <scope>NUCLEOTIDE SEQUENCE [LARGE SCALE GENOMIC DNA]</scope>
    <source>
        <strain evidence="2 3">WLHS5</strain>
    </source>
</reference>
<feature type="compositionally biased region" description="Acidic residues" evidence="1">
    <location>
        <begin position="173"/>
        <end position="194"/>
    </location>
</feature>
<proteinExistence type="predicted"/>
<evidence type="ECO:0008006" key="4">
    <source>
        <dbReference type="Google" id="ProtNLM"/>
    </source>
</evidence>
<organism evidence="2 3">
    <name type="scientific">Halosolutus amylolyticus</name>
    <dbReference type="NCBI Taxonomy" id="2932267"/>
    <lineage>
        <taxon>Archaea</taxon>
        <taxon>Methanobacteriati</taxon>
        <taxon>Methanobacteriota</taxon>
        <taxon>Stenosarchaea group</taxon>
        <taxon>Halobacteria</taxon>
        <taxon>Halobacteriales</taxon>
        <taxon>Natrialbaceae</taxon>
        <taxon>Halosolutus</taxon>
    </lineage>
</organism>
<feature type="compositionally biased region" description="Low complexity" evidence="1">
    <location>
        <begin position="153"/>
        <end position="166"/>
    </location>
</feature>
<keyword evidence="3" id="KW-1185">Reference proteome</keyword>
<dbReference type="Proteomes" id="UP001595898">
    <property type="component" value="Unassembled WGS sequence"/>
</dbReference>
<dbReference type="AlphaFoldDB" id="A0ABD5PNB0"/>
<protein>
    <recommendedName>
        <fullName evidence="4">CARDB domain-containing protein</fullName>
    </recommendedName>
</protein>
<accession>A0ABD5PNB0</accession>
<evidence type="ECO:0000313" key="2">
    <source>
        <dbReference type="EMBL" id="MFC4541923.1"/>
    </source>
</evidence>
<dbReference type="RefSeq" id="WP_250142642.1">
    <property type="nucleotide sequence ID" value="NZ_JALIQP010000008.1"/>
</dbReference>
<gene>
    <name evidence="2" type="ORF">ACFO5R_08280</name>
</gene>
<evidence type="ECO:0000256" key="1">
    <source>
        <dbReference type="SAM" id="MobiDB-lite"/>
    </source>
</evidence>